<evidence type="ECO:0000256" key="2">
    <source>
        <dbReference type="ARBA" id="ARBA00023235"/>
    </source>
</evidence>
<keyword evidence="5" id="KW-1185">Reference proteome</keyword>
<dbReference type="Proteomes" id="UP001333710">
    <property type="component" value="Chromosome"/>
</dbReference>
<dbReference type="InterPro" id="IPR014718">
    <property type="entry name" value="GH-type_carb-bd"/>
</dbReference>
<dbReference type="RefSeq" id="WP_338292600.1">
    <property type="nucleotide sequence ID" value="NZ_AP027272.1"/>
</dbReference>
<dbReference type="Gene3D" id="2.70.98.10">
    <property type="match status" value="1"/>
</dbReference>
<organism evidence="4 5">
    <name type="scientific">Planctobacterium marinum</name>
    <dbReference type="NCBI Taxonomy" id="1631968"/>
    <lineage>
        <taxon>Bacteria</taxon>
        <taxon>Pseudomonadati</taxon>
        <taxon>Pseudomonadota</taxon>
        <taxon>Gammaproteobacteria</taxon>
        <taxon>Alteromonadales</taxon>
        <taxon>Alteromonadaceae</taxon>
        <taxon>Planctobacterium</taxon>
    </lineage>
</organism>
<keyword evidence="3" id="KW-0119">Carbohydrate metabolism</keyword>
<dbReference type="GO" id="GO:0006006">
    <property type="term" value="P:glucose metabolic process"/>
    <property type="evidence" value="ECO:0007669"/>
    <property type="project" value="TreeGrafter"/>
</dbReference>
<dbReference type="GO" id="GO:0033499">
    <property type="term" value="P:galactose catabolic process via UDP-galactose, Leloir pathway"/>
    <property type="evidence" value="ECO:0007669"/>
    <property type="project" value="TreeGrafter"/>
</dbReference>
<evidence type="ECO:0000256" key="3">
    <source>
        <dbReference type="ARBA" id="ARBA00023277"/>
    </source>
</evidence>
<dbReference type="EMBL" id="AP027272">
    <property type="protein sequence ID" value="BDX06585.1"/>
    <property type="molecule type" value="Genomic_DNA"/>
</dbReference>
<accession>A0AA48I624</accession>
<dbReference type="PANTHER" id="PTHR10091">
    <property type="entry name" value="ALDOSE-1-EPIMERASE"/>
    <property type="match status" value="1"/>
</dbReference>
<dbReference type="GO" id="GO:0004034">
    <property type="term" value="F:aldose 1-epimerase activity"/>
    <property type="evidence" value="ECO:0007669"/>
    <property type="project" value="TreeGrafter"/>
</dbReference>
<comment type="similarity">
    <text evidence="1">Belongs to the aldose epimerase family.</text>
</comment>
<keyword evidence="2" id="KW-0413">Isomerase</keyword>
<dbReference type="Pfam" id="PF01263">
    <property type="entry name" value="Aldose_epim"/>
    <property type="match status" value="1"/>
</dbReference>
<name>A0AA48I624_9ALTE</name>
<dbReference type="SUPFAM" id="SSF74650">
    <property type="entry name" value="Galactose mutarotase-like"/>
    <property type="match status" value="1"/>
</dbReference>
<proteinExistence type="inferred from homology"/>
<dbReference type="CDD" id="cd09019">
    <property type="entry name" value="galactose_mutarotase_like"/>
    <property type="match status" value="1"/>
</dbReference>
<dbReference type="InterPro" id="IPR008183">
    <property type="entry name" value="Aldose_1/G6P_1-epimerase"/>
</dbReference>
<dbReference type="InterPro" id="IPR011013">
    <property type="entry name" value="Gal_mutarotase_sf_dom"/>
</dbReference>
<dbReference type="AlphaFoldDB" id="A0AA48I624"/>
<dbReference type="InterPro" id="IPR047215">
    <property type="entry name" value="Galactose_mutarotase-like"/>
</dbReference>
<evidence type="ECO:0000313" key="5">
    <source>
        <dbReference type="Proteomes" id="UP001333710"/>
    </source>
</evidence>
<reference evidence="4" key="1">
    <citation type="submission" date="2023-01" db="EMBL/GenBank/DDBJ databases">
        <title>Complete genome sequence of Planctobacterium marinum strain Dej080120_11.</title>
        <authorList>
            <person name="Ueki S."/>
            <person name="Maruyama F."/>
        </authorList>
    </citation>
    <scope>NUCLEOTIDE SEQUENCE</scope>
    <source>
        <strain evidence="4">Dej080120_11</strain>
    </source>
</reference>
<dbReference type="PANTHER" id="PTHR10091:SF0">
    <property type="entry name" value="GALACTOSE MUTAROTASE"/>
    <property type="match status" value="1"/>
</dbReference>
<evidence type="ECO:0000313" key="4">
    <source>
        <dbReference type="EMBL" id="BDX06585.1"/>
    </source>
</evidence>
<dbReference type="KEGG" id="pmaw:MACH26_21060"/>
<protein>
    <submittedName>
        <fullName evidence="4">Aldose 1-epimerase</fullName>
    </submittedName>
</protein>
<gene>
    <name evidence="4" type="primary">galM</name>
    <name evidence="4" type="ORF">MACH26_21060</name>
</gene>
<evidence type="ECO:0000256" key="1">
    <source>
        <dbReference type="ARBA" id="ARBA00006206"/>
    </source>
</evidence>
<dbReference type="GO" id="GO:0030246">
    <property type="term" value="F:carbohydrate binding"/>
    <property type="evidence" value="ECO:0007669"/>
    <property type="project" value="InterPro"/>
</dbReference>
<sequence length="311" mass="34315">MLNTWQISNQNGNQATILNYGARLIDWSAEVTNGRNIIVGYDHVEDYLQDGACMGAIAGPYANRIAGAQVNIDGKTINLGANEGVNHLHGAQDGLQLVYWQLEARTENAITLVHQHLGSSDVGYPGNIIFKVTYTVTEQDELIIDIKAQSERIVPIGPTGHAYINLGEHSKNINDHTLQLNAESYTPVDEQNIPNGSIEPMPEEYDFQSAKAVTASLDNNFVVKHGQNSVPVATLVSPDGKLTLEVCSDYPGIQVYTADHMSTPFVSRNAICLEPQYFPDAPNKTNFPFEFTEPGKPFHKFIKYQLKNTEL</sequence>